<name>A0ABV5G4D5_9MICC</name>
<proteinExistence type="predicted"/>
<gene>
    <name evidence="1" type="ORF">ACFFX0_22400</name>
</gene>
<comment type="caution">
    <text evidence="1">The sequence shown here is derived from an EMBL/GenBank/DDBJ whole genome shotgun (WGS) entry which is preliminary data.</text>
</comment>
<protein>
    <submittedName>
        <fullName evidence="1">Uncharacterized protein</fullName>
    </submittedName>
</protein>
<dbReference type="Proteomes" id="UP001589575">
    <property type="component" value="Unassembled WGS sequence"/>
</dbReference>
<evidence type="ECO:0000313" key="1">
    <source>
        <dbReference type="EMBL" id="MFB9073803.1"/>
    </source>
</evidence>
<organism evidence="1 2">
    <name type="scientific">Citricoccus parietis</name>
    <dbReference type="NCBI Taxonomy" id="592307"/>
    <lineage>
        <taxon>Bacteria</taxon>
        <taxon>Bacillati</taxon>
        <taxon>Actinomycetota</taxon>
        <taxon>Actinomycetes</taxon>
        <taxon>Micrococcales</taxon>
        <taxon>Micrococcaceae</taxon>
        <taxon>Citricoccus</taxon>
    </lineage>
</organism>
<sequence length="89" mass="9037">MAVHVGGQQREVLTPEIDLGRRGGMGRLGGSGHLRCLSTGWSAVCTTGIAPGGLDLFLVFRLGPICEKASTSRGSRAVEAISTGGDGGI</sequence>
<dbReference type="EMBL" id="JBHMFI010000001">
    <property type="protein sequence ID" value="MFB9073803.1"/>
    <property type="molecule type" value="Genomic_DNA"/>
</dbReference>
<evidence type="ECO:0000313" key="2">
    <source>
        <dbReference type="Proteomes" id="UP001589575"/>
    </source>
</evidence>
<keyword evidence="2" id="KW-1185">Reference proteome</keyword>
<accession>A0ABV5G4D5</accession>
<reference evidence="1 2" key="1">
    <citation type="submission" date="2024-09" db="EMBL/GenBank/DDBJ databases">
        <authorList>
            <person name="Sun Q."/>
            <person name="Mori K."/>
        </authorList>
    </citation>
    <scope>NUCLEOTIDE SEQUENCE [LARGE SCALE GENOMIC DNA]</scope>
    <source>
        <strain evidence="1 2">CCM 7609</strain>
    </source>
</reference>